<dbReference type="OrthoDB" id="9806130at2"/>
<dbReference type="Proteomes" id="UP000190460">
    <property type="component" value="Unassembled WGS sequence"/>
</dbReference>
<gene>
    <name evidence="1" type="ORF">SAMN02745130_03692</name>
</gene>
<sequence length="55" mass="6134">MQSPASNKALELYRLEKLAQEAQVQMVAERLGSSILSALSHDILTPPLYAFREAF</sequence>
<dbReference type="AlphaFoldDB" id="A0A1T4XYT0"/>
<proteinExistence type="predicted"/>
<dbReference type="STRING" id="92487.SAMN02745130_03692"/>
<organism evidence="1 2">
    <name type="scientific">Thiothrix eikelboomii</name>
    <dbReference type="NCBI Taxonomy" id="92487"/>
    <lineage>
        <taxon>Bacteria</taxon>
        <taxon>Pseudomonadati</taxon>
        <taxon>Pseudomonadota</taxon>
        <taxon>Gammaproteobacteria</taxon>
        <taxon>Thiotrichales</taxon>
        <taxon>Thiotrichaceae</taxon>
        <taxon>Thiothrix</taxon>
    </lineage>
</organism>
<accession>A0A1T4XYT0</accession>
<evidence type="ECO:0000313" key="1">
    <source>
        <dbReference type="EMBL" id="SKA94717.1"/>
    </source>
</evidence>
<dbReference type="EMBL" id="FUYB01000027">
    <property type="protein sequence ID" value="SKA94717.1"/>
    <property type="molecule type" value="Genomic_DNA"/>
</dbReference>
<reference evidence="1 2" key="1">
    <citation type="submission" date="2017-02" db="EMBL/GenBank/DDBJ databases">
        <authorList>
            <person name="Peterson S.W."/>
        </authorList>
    </citation>
    <scope>NUCLEOTIDE SEQUENCE [LARGE SCALE GENOMIC DNA]</scope>
    <source>
        <strain evidence="1 2">ATCC 49788</strain>
    </source>
</reference>
<name>A0A1T4XYT0_9GAMM</name>
<protein>
    <submittedName>
        <fullName evidence="1">Uncharacterized protein</fullName>
    </submittedName>
</protein>
<evidence type="ECO:0000313" key="2">
    <source>
        <dbReference type="Proteomes" id="UP000190460"/>
    </source>
</evidence>
<dbReference type="RefSeq" id="WP_159448681.1">
    <property type="nucleotide sequence ID" value="NZ_FUYB01000027.1"/>
</dbReference>
<keyword evidence="2" id="KW-1185">Reference proteome</keyword>